<dbReference type="AlphaFoldDB" id="A0A7W3IP82"/>
<gene>
    <name evidence="3" type="ORF">FHX74_000288</name>
</gene>
<feature type="region of interest" description="Disordered" evidence="1">
    <location>
        <begin position="197"/>
        <end position="330"/>
    </location>
</feature>
<dbReference type="RefSeq" id="WP_182558309.1">
    <property type="nucleotide sequence ID" value="NZ_JACGWT010000001.1"/>
</dbReference>
<feature type="transmembrane region" description="Helical" evidence="2">
    <location>
        <begin position="14"/>
        <end position="35"/>
    </location>
</feature>
<comment type="caution">
    <text evidence="3">The sequence shown here is derived from an EMBL/GenBank/DDBJ whole genome shotgun (WGS) entry which is preliminary data.</text>
</comment>
<feature type="compositionally biased region" description="Basic and acidic residues" evidence="1">
    <location>
        <begin position="314"/>
        <end position="330"/>
    </location>
</feature>
<accession>A0A7W3IP82</accession>
<evidence type="ECO:0008006" key="5">
    <source>
        <dbReference type="Google" id="ProtNLM"/>
    </source>
</evidence>
<reference evidence="3 4" key="1">
    <citation type="submission" date="2020-07" db="EMBL/GenBank/DDBJ databases">
        <title>Sequencing the genomes of 1000 actinobacteria strains.</title>
        <authorList>
            <person name="Klenk H.-P."/>
        </authorList>
    </citation>
    <scope>NUCLEOTIDE SEQUENCE [LARGE SCALE GENOMIC DNA]</scope>
    <source>
        <strain evidence="3 4">DSM 100723</strain>
    </source>
</reference>
<keyword evidence="2" id="KW-0472">Membrane</keyword>
<keyword evidence="2" id="KW-0812">Transmembrane</keyword>
<feature type="transmembrane region" description="Helical" evidence="2">
    <location>
        <begin position="170"/>
        <end position="190"/>
    </location>
</feature>
<evidence type="ECO:0000256" key="1">
    <source>
        <dbReference type="SAM" id="MobiDB-lite"/>
    </source>
</evidence>
<evidence type="ECO:0000313" key="4">
    <source>
        <dbReference type="Proteomes" id="UP000523079"/>
    </source>
</evidence>
<protein>
    <recommendedName>
        <fullName evidence="5">Capsular polysaccharide biosynthesis protein</fullName>
    </recommendedName>
</protein>
<keyword evidence="2" id="KW-1133">Transmembrane helix</keyword>
<sequence>MELREIVASVRRQWAIALVGILVTVGLGVGAVVIVPPSYQYEANIVLLPPRTSVDTGGNPYLLLSGLSQPLDVLSVSLQDQSTLELVHGIDRNAEVTVAPDANSSGPILVITAEAPTAAKAREARDAVAALVPSRLLTLQDQLNIVPRAQITSMVLTADQVPQVVNKTRLRAAVGVVGLGLVATLLLIALRDGRIGRRGRRRATVDDDAWAEAGTGPGPVDEIQPVGASPASRSAPGQGKPRREAQATAGRRQDPDEPDHGGAERATLRGRARGDSGSSRVREHRPGRRSGGVEPAPATATAGVEWSWEAAENADERTGMAADDREHVTS</sequence>
<evidence type="ECO:0000256" key="2">
    <source>
        <dbReference type="SAM" id="Phobius"/>
    </source>
</evidence>
<dbReference type="EMBL" id="JACGWT010000001">
    <property type="protein sequence ID" value="MBA8792694.1"/>
    <property type="molecule type" value="Genomic_DNA"/>
</dbReference>
<feature type="compositionally biased region" description="Basic and acidic residues" evidence="1">
    <location>
        <begin position="241"/>
        <end position="267"/>
    </location>
</feature>
<organism evidence="3 4">
    <name type="scientific">Microlunatus kandeliicorticis</name>
    <dbReference type="NCBI Taxonomy" id="1759536"/>
    <lineage>
        <taxon>Bacteria</taxon>
        <taxon>Bacillati</taxon>
        <taxon>Actinomycetota</taxon>
        <taxon>Actinomycetes</taxon>
        <taxon>Propionibacteriales</taxon>
        <taxon>Propionibacteriaceae</taxon>
        <taxon>Microlunatus</taxon>
    </lineage>
</organism>
<proteinExistence type="predicted"/>
<keyword evidence="4" id="KW-1185">Reference proteome</keyword>
<dbReference type="Proteomes" id="UP000523079">
    <property type="component" value="Unassembled WGS sequence"/>
</dbReference>
<name>A0A7W3IP82_9ACTN</name>
<evidence type="ECO:0000313" key="3">
    <source>
        <dbReference type="EMBL" id="MBA8792694.1"/>
    </source>
</evidence>